<dbReference type="Pfam" id="PF24883">
    <property type="entry name" value="NPHP3_N"/>
    <property type="match status" value="1"/>
</dbReference>
<evidence type="ECO:0000256" key="2">
    <source>
        <dbReference type="SAM" id="MobiDB-lite"/>
    </source>
</evidence>
<evidence type="ECO:0000313" key="5">
    <source>
        <dbReference type="EMBL" id="KAF3185890.1"/>
    </source>
</evidence>
<reference evidence="5 6" key="1">
    <citation type="submission" date="2019-06" db="EMBL/GenBank/DDBJ databases">
        <authorList>
            <person name="Palmer J.M."/>
        </authorList>
    </citation>
    <scope>NUCLEOTIDE SEQUENCE [LARGE SCALE GENOMIC DNA]</scope>
    <source>
        <strain evidence="5 6">TWF788</strain>
    </source>
</reference>
<dbReference type="PANTHER" id="PTHR10039:SF10">
    <property type="entry name" value="NACHT DOMAIN-CONTAINING PROTEIN"/>
    <property type="match status" value="1"/>
</dbReference>
<feature type="region of interest" description="Disordered" evidence="2">
    <location>
        <begin position="1"/>
        <end position="58"/>
    </location>
</feature>
<accession>A0A7C8PZM1</accession>
<evidence type="ECO:0000256" key="1">
    <source>
        <dbReference type="ARBA" id="ARBA00022737"/>
    </source>
</evidence>
<dbReference type="InterPro" id="IPR056884">
    <property type="entry name" value="NPHP3-like_N"/>
</dbReference>
<evidence type="ECO:0000259" key="3">
    <source>
        <dbReference type="Pfam" id="PF17100"/>
    </source>
</evidence>
<keyword evidence="1" id="KW-0677">Repeat</keyword>
<dbReference type="Pfam" id="PF17100">
    <property type="entry name" value="NACHT_N"/>
    <property type="match status" value="1"/>
</dbReference>
<feature type="domain" description="Nephrocystin 3-like N-terminal" evidence="4">
    <location>
        <begin position="420"/>
        <end position="595"/>
    </location>
</feature>
<dbReference type="AlphaFoldDB" id="A0A7C8PZM1"/>
<proteinExistence type="predicted"/>
<evidence type="ECO:0000259" key="4">
    <source>
        <dbReference type="Pfam" id="PF24883"/>
    </source>
</evidence>
<organism evidence="5 6">
    <name type="scientific">Orbilia oligospora</name>
    <name type="common">Nematode-trapping fungus</name>
    <name type="synonym">Arthrobotrys oligospora</name>
    <dbReference type="NCBI Taxonomy" id="2813651"/>
    <lineage>
        <taxon>Eukaryota</taxon>
        <taxon>Fungi</taxon>
        <taxon>Dikarya</taxon>
        <taxon>Ascomycota</taxon>
        <taxon>Pezizomycotina</taxon>
        <taxon>Orbiliomycetes</taxon>
        <taxon>Orbiliales</taxon>
        <taxon>Orbiliaceae</taxon>
        <taxon>Orbilia</taxon>
    </lineage>
</organism>
<dbReference type="InterPro" id="IPR031359">
    <property type="entry name" value="NACHT_N"/>
</dbReference>
<dbReference type="Gene3D" id="3.40.50.300">
    <property type="entry name" value="P-loop containing nucleotide triphosphate hydrolases"/>
    <property type="match status" value="1"/>
</dbReference>
<protein>
    <submittedName>
        <fullName evidence="5">Uncharacterized protein</fullName>
    </submittedName>
</protein>
<evidence type="ECO:0000313" key="6">
    <source>
        <dbReference type="Proteomes" id="UP000479691"/>
    </source>
</evidence>
<dbReference type="Proteomes" id="UP000479691">
    <property type="component" value="Unassembled WGS sequence"/>
</dbReference>
<gene>
    <name evidence="5" type="ORF">TWF788_003938</name>
</gene>
<comment type="caution">
    <text evidence="5">The sequence shown here is derived from an EMBL/GenBank/DDBJ whole genome shotgun (WGS) entry which is preliminary data.</text>
</comment>
<name>A0A7C8PZM1_ORBOL</name>
<dbReference type="EMBL" id="JAABOE010000019">
    <property type="protein sequence ID" value="KAF3185890.1"/>
    <property type="molecule type" value="Genomic_DNA"/>
</dbReference>
<sequence>MSPPDSQAKKKRWYRRSFFGTKSGNGSSGTPQQDNLTVLPSDDQNSASSQVSPIKSGGKTKVTDAIASVFSVAALGVQLPNNANSSLGQPAAKSTNQPLLTTTQSLPVPTMSATYTTIARPLSGNIPAATRVFAIAGNGPWAEAINKLPKDERELLVPGGQSINSGEVIVSNFISEIEGLRDKKKSQEWKIEIGEHKIILRDISEKIIVWLKTFKEVGDIAVQYDPIHAALPWAGVRFMLQMAISNSEARDAILIGTEQVIWMIGRYTAYEKMYLGFNLEFEESLKKSLVNFYGTIIQFLIKSKKFFDRSKVESVVKAVFPSTYSEELDILQKAEANAMKDVEVARSQKINSSNKNNSEMIQKLNELLNKFDEPISRIDEKVGKINDMLDDAKRGQALEWASPINHNQDHNYYASKIKLGTCSWLHRNEDFLKWRKSSSSSIFWLTAGCGKTVLTASVIRLLLDEGRGSTSHDCVAYFYCDAKSNKSMTDKGRVVGSLLKQMAILRPGQFLQLPIAEEFQQRIKSGNTKSPPTFEESKALISKIAGEQLYPSINIVIDALDECQDGPEGRLMLIKMLIELVRDSNCLVKVFLSSRPSERDINIGLKGVPSYHIKLKDTSADVSFFIDSKMQEYEDSGLFLPEATSKEQRERLKIEVAEKLKEKCQGM</sequence>
<feature type="compositionally biased region" description="Polar residues" evidence="2">
    <location>
        <begin position="20"/>
        <end position="53"/>
    </location>
</feature>
<dbReference type="PANTHER" id="PTHR10039">
    <property type="entry name" value="AMELOGENIN"/>
    <property type="match status" value="1"/>
</dbReference>
<feature type="domain" description="NWD NACHT-NTPase N-terminal" evidence="3">
    <location>
        <begin position="199"/>
        <end position="341"/>
    </location>
</feature>
<dbReference type="InterPro" id="IPR027417">
    <property type="entry name" value="P-loop_NTPase"/>
</dbReference>